<dbReference type="InterPro" id="IPR036291">
    <property type="entry name" value="NAD(P)-bd_dom_sf"/>
</dbReference>
<evidence type="ECO:0000259" key="5">
    <source>
        <dbReference type="Pfam" id="PF03446"/>
    </source>
</evidence>
<feature type="domain" description="3-hydroxyisobutyrate dehydrogenase-like NAD-binding" evidence="6">
    <location>
        <begin position="170"/>
        <end position="289"/>
    </location>
</feature>
<dbReference type="PANTHER" id="PTHR43060:SF15">
    <property type="entry name" value="3-HYDROXYISOBUTYRATE DEHYDROGENASE-LIKE 1, MITOCHONDRIAL-RELATED"/>
    <property type="match status" value="1"/>
</dbReference>
<dbReference type="Gene3D" id="3.40.50.720">
    <property type="entry name" value="NAD(P)-binding Rossmann-like Domain"/>
    <property type="match status" value="1"/>
</dbReference>
<reference evidence="7 8" key="1">
    <citation type="submission" date="2020-08" db="EMBL/GenBank/DDBJ databases">
        <title>Genomic Encyclopedia of Type Strains, Phase IV (KMG-IV): sequencing the most valuable type-strain genomes for metagenomic binning, comparative biology and taxonomic classification.</title>
        <authorList>
            <person name="Goeker M."/>
        </authorList>
    </citation>
    <scope>NUCLEOTIDE SEQUENCE [LARGE SCALE GENOMIC DNA]</scope>
    <source>
        <strain evidence="7 8">DSM 24696</strain>
    </source>
</reference>
<dbReference type="SUPFAM" id="SSF51735">
    <property type="entry name" value="NAD(P)-binding Rossmann-fold domains"/>
    <property type="match status" value="1"/>
</dbReference>
<proteinExistence type="inferred from homology"/>
<dbReference type="EC" id="1.1.1.31" evidence="7"/>
<keyword evidence="8" id="KW-1185">Reference proteome</keyword>
<dbReference type="InterPro" id="IPR006115">
    <property type="entry name" value="6PGDH_NADP-bd"/>
</dbReference>
<comment type="caution">
    <text evidence="7">The sequence shown here is derived from an EMBL/GenBank/DDBJ whole genome shotgun (WGS) entry which is preliminary data.</text>
</comment>
<protein>
    <submittedName>
        <fullName evidence="7">3-hydroxyisobutyrate dehydrogenase</fullName>
        <ecNumber evidence="7">1.1.1.31</ecNumber>
    </submittedName>
</protein>
<dbReference type="GO" id="GO:0050661">
    <property type="term" value="F:NADP binding"/>
    <property type="evidence" value="ECO:0007669"/>
    <property type="project" value="InterPro"/>
</dbReference>
<sequence>MMSEGKTIGFIGTGVMGKSMASHLLKAGYSLLVYNRTPKKAEDLVQQGAVKKDTVAELAAKSDVVITMVGYPADVEEVYFGDEGIFANARKGTYLIDMTTSTPKLAKQIDERAKQEGMYALDAPVSGGDIGAKEARLAIMAGGDIKVFETMKPVLSVMGTNVVLQGEASSGQHTKMSNQIAVAGTMLGVSEAVAYAKTSGLDPERVLKSIETGAAGSFSLSNLAPKMIHGDDQPGFYIKHFIKDMKIAIEAAEEMGLDTPALKLAKSLYEKLAENGEEDHGTQALIKYYLGETKE</sequence>
<dbReference type="GO" id="GO:0008442">
    <property type="term" value="F:3-hydroxyisobutyrate dehydrogenase activity"/>
    <property type="evidence" value="ECO:0007669"/>
    <property type="project" value="UniProtKB-EC"/>
</dbReference>
<dbReference type="GO" id="GO:0051287">
    <property type="term" value="F:NAD binding"/>
    <property type="evidence" value="ECO:0007669"/>
    <property type="project" value="InterPro"/>
</dbReference>
<evidence type="ECO:0000256" key="2">
    <source>
        <dbReference type="ARBA" id="ARBA00023002"/>
    </source>
</evidence>
<dbReference type="InterPro" id="IPR029154">
    <property type="entry name" value="HIBADH-like_NADP-bd"/>
</dbReference>
<organism evidence="7 8">
    <name type="scientific">Texcoconibacillus texcoconensis</name>
    <dbReference type="NCBI Taxonomy" id="1095777"/>
    <lineage>
        <taxon>Bacteria</taxon>
        <taxon>Bacillati</taxon>
        <taxon>Bacillota</taxon>
        <taxon>Bacilli</taxon>
        <taxon>Bacillales</taxon>
        <taxon>Bacillaceae</taxon>
        <taxon>Texcoconibacillus</taxon>
    </lineage>
</organism>
<dbReference type="EMBL" id="JACHHB010000010">
    <property type="protein sequence ID" value="MBB5174141.1"/>
    <property type="molecule type" value="Genomic_DNA"/>
</dbReference>
<evidence type="ECO:0000256" key="1">
    <source>
        <dbReference type="ARBA" id="ARBA00009080"/>
    </source>
</evidence>
<gene>
    <name evidence="7" type="ORF">HNQ41_002335</name>
</gene>
<dbReference type="InterPro" id="IPR008927">
    <property type="entry name" value="6-PGluconate_DH-like_C_sf"/>
</dbReference>
<evidence type="ECO:0000259" key="6">
    <source>
        <dbReference type="Pfam" id="PF14833"/>
    </source>
</evidence>
<evidence type="ECO:0000313" key="7">
    <source>
        <dbReference type="EMBL" id="MBB5174141.1"/>
    </source>
</evidence>
<keyword evidence="2 7" id="KW-0560">Oxidoreductase</keyword>
<dbReference type="RefSeq" id="WP_184664575.1">
    <property type="nucleotide sequence ID" value="NZ_JACHHB010000010.1"/>
</dbReference>
<dbReference type="Pfam" id="PF03446">
    <property type="entry name" value="NAD_binding_2"/>
    <property type="match status" value="1"/>
</dbReference>
<dbReference type="Gene3D" id="1.10.1040.10">
    <property type="entry name" value="N-(1-d-carboxylethyl)-l-norvaline Dehydrogenase, domain 2"/>
    <property type="match status" value="1"/>
</dbReference>
<dbReference type="Proteomes" id="UP000551878">
    <property type="component" value="Unassembled WGS sequence"/>
</dbReference>
<dbReference type="AlphaFoldDB" id="A0A840QS66"/>
<feature type="active site" evidence="4">
    <location>
        <position position="175"/>
    </location>
</feature>
<dbReference type="PANTHER" id="PTHR43060">
    <property type="entry name" value="3-HYDROXYISOBUTYRATE DEHYDROGENASE-LIKE 1, MITOCHONDRIAL-RELATED"/>
    <property type="match status" value="1"/>
</dbReference>
<name>A0A840QS66_9BACI</name>
<keyword evidence="3" id="KW-0520">NAD</keyword>
<evidence type="ECO:0000256" key="3">
    <source>
        <dbReference type="ARBA" id="ARBA00023027"/>
    </source>
</evidence>
<evidence type="ECO:0000256" key="4">
    <source>
        <dbReference type="PIRSR" id="PIRSR000103-1"/>
    </source>
</evidence>
<accession>A0A840QS66</accession>
<feature type="domain" description="6-phosphogluconate dehydrogenase NADP-binding" evidence="5">
    <location>
        <begin position="7"/>
        <end position="164"/>
    </location>
</feature>
<comment type="similarity">
    <text evidence="1">Belongs to the HIBADH-related family.</text>
</comment>
<evidence type="ECO:0000313" key="8">
    <source>
        <dbReference type="Proteomes" id="UP000551878"/>
    </source>
</evidence>
<dbReference type="InterPro" id="IPR015815">
    <property type="entry name" value="HIBADH-related"/>
</dbReference>
<dbReference type="InterPro" id="IPR013328">
    <property type="entry name" value="6PGD_dom2"/>
</dbReference>
<dbReference type="PIRSF" id="PIRSF000103">
    <property type="entry name" value="HIBADH"/>
    <property type="match status" value="1"/>
</dbReference>
<dbReference type="Pfam" id="PF14833">
    <property type="entry name" value="NAD_binding_11"/>
    <property type="match status" value="1"/>
</dbReference>
<dbReference type="SUPFAM" id="SSF48179">
    <property type="entry name" value="6-phosphogluconate dehydrogenase C-terminal domain-like"/>
    <property type="match status" value="1"/>
</dbReference>